<dbReference type="Proteomes" id="UP000474957">
    <property type="component" value="Unassembled WGS sequence"/>
</dbReference>
<accession>A0A6L5Z882</accession>
<keyword evidence="3" id="KW-1185">Reference proteome</keyword>
<dbReference type="InterPro" id="IPR029016">
    <property type="entry name" value="GAF-like_dom_sf"/>
</dbReference>
<proteinExistence type="predicted"/>
<protein>
    <submittedName>
        <fullName evidence="2">DUF484 family protein</fullName>
    </submittedName>
</protein>
<dbReference type="RefSeq" id="WP_154449722.1">
    <property type="nucleotide sequence ID" value="NZ_WIND01000073.1"/>
</dbReference>
<keyword evidence="1" id="KW-0175">Coiled coil</keyword>
<evidence type="ECO:0000313" key="3">
    <source>
        <dbReference type="Proteomes" id="UP000474957"/>
    </source>
</evidence>
<organism evidence="2 3">
    <name type="scientific">Halovulum marinum</name>
    <dbReference type="NCBI Taxonomy" id="2662447"/>
    <lineage>
        <taxon>Bacteria</taxon>
        <taxon>Pseudomonadati</taxon>
        <taxon>Pseudomonadota</taxon>
        <taxon>Alphaproteobacteria</taxon>
        <taxon>Rhodobacterales</taxon>
        <taxon>Paracoccaceae</taxon>
        <taxon>Halovulum</taxon>
    </lineage>
</organism>
<dbReference type="Pfam" id="PF04340">
    <property type="entry name" value="DUF484"/>
    <property type="match status" value="1"/>
</dbReference>
<dbReference type="EMBL" id="WIND01000073">
    <property type="protein sequence ID" value="MSU92225.1"/>
    <property type="molecule type" value="Genomic_DNA"/>
</dbReference>
<reference evidence="2 3" key="1">
    <citation type="submission" date="2019-10" db="EMBL/GenBank/DDBJ databases">
        <title>Cognatihalovulum marinum gen. nov. sp. nov., a new member of the family Rhodobacteraceae isolated from deep seawater of the Northwest Indian Ocean.</title>
        <authorList>
            <person name="Ruan C."/>
            <person name="Wang J."/>
            <person name="Zheng X."/>
            <person name="Song L."/>
            <person name="Zhu Y."/>
            <person name="Huang Y."/>
            <person name="Lu Z."/>
            <person name="Du W."/>
            <person name="Huang L."/>
            <person name="Dai X."/>
        </authorList>
    </citation>
    <scope>NUCLEOTIDE SEQUENCE [LARGE SCALE GENOMIC DNA]</scope>
    <source>
        <strain evidence="2 3">2CG4</strain>
    </source>
</reference>
<sequence>MSEAEKPSTEVRSEILRNPDVILADRELMSALLGADGPGAGSRKIVDLRGKLVDRLEDRLDQLEQTNRTVIAAAYENLAGTNQVHRAVLALLEAPDFRAFLTTLGQEVTHILSIDAIRLGLEAANARAGTALGPKGELAELVLALPRGGVNAYLSTGADQPARRVTLRRATGVSDDLFGGEGWMQSEAVLRLDLGPGTNPALLSMGAEDPQRFTPDQATDLLTFFGGTVERMLRRWLA</sequence>
<comment type="caution">
    <text evidence="2">The sequence shown here is derived from an EMBL/GenBank/DDBJ whole genome shotgun (WGS) entry which is preliminary data.</text>
</comment>
<dbReference type="Gene3D" id="3.30.450.40">
    <property type="match status" value="1"/>
</dbReference>
<evidence type="ECO:0000256" key="1">
    <source>
        <dbReference type="SAM" id="Coils"/>
    </source>
</evidence>
<dbReference type="InterPro" id="IPR007435">
    <property type="entry name" value="DUF484"/>
</dbReference>
<gene>
    <name evidence="2" type="ORF">GE300_22100</name>
</gene>
<feature type="coiled-coil region" evidence="1">
    <location>
        <begin position="46"/>
        <end position="73"/>
    </location>
</feature>
<evidence type="ECO:0000313" key="2">
    <source>
        <dbReference type="EMBL" id="MSU92225.1"/>
    </source>
</evidence>
<dbReference type="AlphaFoldDB" id="A0A6L5Z882"/>
<name>A0A6L5Z882_9RHOB</name>